<evidence type="ECO:0000256" key="2">
    <source>
        <dbReference type="ARBA" id="ARBA00009140"/>
    </source>
</evidence>
<dbReference type="GO" id="GO:0004671">
    <property type="term" value="F:protein C-terminal S-isoprenylcysteine carboxyl O-methyltransferase activity"/>
    <property type="evidence" value="ECO:0007669"/>
    <property type="project" value="UniProtKB-EC"/>
</dbReference>
<proteinExistence type="inferred from homology"/>
<evidence type="ECO:0000256" key="6">
    <source>
        <dbReference type="ARBA" id="ARBA00022691"/>
    </source>
</evidence>
<accession>A0A559M3H7</accession>
<evidence type="ECO:0000256" key="8">
    <source>
        <dbReference type="ARBA" id="ARBA00022989"/>
    </source>
</evidence>
<keyword evidence="6 10" id="KW-0949">S-adenosyl-L-methionine</keyword>
<dbReference type="PANTHER" id="PTHR12714">
    <property type="entry name" value="PROTEIN-S ISOPRENYLCYSTEINE O-METHYLTRANSFERASE"/>
    <property type="match status" value="1"/>
</dbReference>
<gene>
    <name evidence="11" type="primary">STE14</name>
    <name evidence="11" type="ORF">LAWI1_G006660</name>
</gene>
<dbReference type="GO" id="GO:0032259">
    <property type="term" value="P:methylation"/>
    <property type="evidence" value="ECO:0007669"/>
    <property type="project" value="UniProtKB-KW"/>
</dbReference>
<keyword evidence="12" id="KW-1185">Reference proteome</keyword>
<reference evidence="11 12" key="1">
    <citation type="submission" date="2018-05" db="EMBL/GenBank/DDBJ databases">
        <title>Genome sequencing and assembly of the regulated plant pathogen Lachnellula willkommii and related sister species for the development of diagnostic species identification markers.</title>
        <authorList>
            <person name="Giroux E."/>
            <person name="Bilodeau G."/>
        </authorList>
    </citation>
    <scope>NUCLEOTIDE SEQUENCE [LARGE SCALE GENOMIC DNA]</scope>
    <source>
        <strain evidence="11 12">CBS 172.35</strain>
    </source>
</reference>
<dbReference type="Proteomes" id="UP000315522">
    <property type="component" value="Unassembled WGS sequence"/>
</dbReference>
<comment type="similarity">
    <text evidence="2 10">Belongs to the class VI-like SAM-binding methyltransferase superfamily. Isoprenylcysteine carboxyl methyltransferase family.</text>
</comment>
<feature type="transmembrane region" description="Helical" evidence="10">
    <location>
        <begin position="200"/>
        <end position="219"/>
    </location>
</feature>
<feature type="transmembrane region" description="Helical" evidence="10">
    <location>
        <begin position="163"/>
        <end position="180"/>
    </location>
</feature>
<name>A0A559M3H7_9HELO</name>
<evidence type="ECO:0000256" key="4">
    <source>
        <dbReference type="ARBA" id="ARBA00022603"/>
    </source>
</evidence>
<keyword evidence="8 10" id="KW-1133">Transmembrane helix</keyword>
<keyword evidence="5 11" id="KW-0808">Transferase</keyword>
<feature type="transmembrane region" description="Helical" evidence="10">
    <location>
        <begin position="231"/>
        <end position="252"/>
    </location>
</feature>
<dbReference type="Pfam" id="PF04140">
    <property type="entry name" value="ICMT"/>
    <property type="match status" value="1"/>
</dbReference>
<organism evidence="11 12">
    <name type="scientific">Lachnellula willkommii</name>
    <dbReference type="NCBI Taxonomy" id="215461"/>
    <lineage>
        <taxon>Eukaryota</taxon>
        <taxon>Fungi</taxon>
        <taxon>Dikarya</taxon>
        <taxon>Ascomycota</taxon>
        <taxon>Pezizomycotina</taxon>
        <taxon>Leotiomycetes</taxon>
        <taxon>Helotiales</taxon>
        <taxon>Lachnaceae</taxon>
        <taxon>Lachnellula</taxon>
    </lineage>
</organism>
<keyword evidence="4 10" id="KW-0489">Methyltransferase</keyword>
<dbReference type="EC" id="2.1.1.100" evidence="3 10"/>
<dbReference type="AlphaFoldDB" id="A0A559M3H7"/>
<evidence type="ECO:0000313" key="12">
    <source>
        <dbReference type="Proteomes" id="UP000315522"/>
    </source>
</evidence>
<evidence type="ECO:0000256" key="9">
    <source>
        <dbReference type="ARBA" id="ARBA00023136"/>
    </source>
</evidence>
<dbReference type="GO" id="GO:0005789">
    <property type="term" value="C:endoplasmic reticulum membrane"/>
    <property type="evidence" value="ECO:0007669"/>
    <property type="project" value="UniProtKB-SubCell"/>
</dbReference>
<dbReference type="Gene3D" id="1.20.120.1630">
    <property type="match status" value="1"/>
</dbReference>
<dbReference type="InterPro" id="IPR025770">
    <property type="entry name" value="PPMT_MeTrfase"/>
</dbReference>
<protein>
    <recommendedName>
        <fullName evidence="3 10">Protein-S-isoprenylcysteine O-methyltransferase</fullName>
        <ecNumber evidence="3 10">2.1.1.100</ecNumber>
    </recommendedName>
</protein>
<keyword evidence="9 10" id="KW-0472">Membrane</keyword>
<evidence type="ECO:0000256" key="7">
    <source>
        <dbReference type="ARBA" id="ARBA00022692"/>
    </source>
</evidence>
<keyword evidence="7 10" id="KW-0812">Transmembrane</keyword>
<evidence type="ECO:0000256" key="1">
    <source>
        <dbReference type="ARBA" id="ARBA00004141"/>
    </source>
</evidence>
<sequence length="351" mass="38185">MALHNPSNVPTAHERDELHFDNAFPADGGGADVNLNGSASHLYEDHHTAAHLRANGSANGTADGPQVRARRNVLNDAATLINAGGLGHAQVSSHTTATDSGPPTSEEISSALRAYERAFLPNQPKSLSGISLRAFLLGLVLSLSSTLSLYLAYNGHTVWRAPFFLASLCVFHFLEFYTTALTNTVSAGVSSFLLSSNGSAYTIAHTVAFVECILIHSFWPYSFLPPSLHTTLLTSGILLIILGQTIRAIAMIQAGRNFSHLVAHTKRSEHQLVTSGLYSVLRHPSYFGYFWWAIGTQLACGNVVSLAGYVGVLWLFFARRIKGEEQLLVKFFGQEYVGFRERTWVGIPGIR</sequence>
<comment type="catalytic activity">
    <reaction evidence="10">
        <text>[protein]-C-terminal S-[(2E,6E)-farnesyl]-L-cysteine + S-adenosyl-L-methionine = [protein]-C-terminal S-[(2E,6E)-farnesyl]-L-cysteine methyl ester + S-adenosyl-L-homocysteine</text>
        <dbReference type="Rhea" id="RHEA:21672"/>
        <dbReference type="Rhea" id="RHEA-COMP:12125"/>
        <dbReference type="Rhea" id="RHEA-COMP:12126"/>
        <dbReference type="ChEBI" id="CHEBI:57856"/>
        <dbReference type="ChEBI" id="CHEBI:59789"/>
        <dbReference type="ChEBI" id="CHEBI:90510"/>
        <dbReference type="ChEBI" id="CHEBI:90511"/>
        <dbReference type="EC" id="2.1.1.100"/>
    </reaction>
</comment>
<evidence type="ECO:0000256" key="5">
    <source>
        <dbReference type="ARBA" id="ARBA00022679"/>
    </source>
</evidence>
<evidence type="ECO:0000313" key="11">
    <source>
        <dbReference type="EMBL" id="TVY87513.1"/>
    </source>
</evidence>
<evidence type="ECO:0000256" key="10">
    <source>
        <dbReference type="RuleBase" id="RU362022"/>
    </source>
</evidence>
<dbReference type="EMBL" id="QGML01002376">
    <property type="protein sequence ID" value="TVY87513.1"/>
    <property type="molecule type" value="Genomic_DNA"/>
</dbReference>
<keyword evidence="10" id="KW-0256">Endoplasmic reticulum</keyword>
<comment type="subcellular location">
    <subcellularLocation>
        <location evidence="10">Endoplasmic reticulum membrane</location>
        <topology evidence="10">Multi-pass membrane protein</topology>
    </subcellularLocation>
    <subcellularLocation>
        <location evidence="1">Membrane</location>
        <topology evidence="1">Multi-pass membrane protein</topology>
    </subcellularLocation>
</comment>
<dbReference type="PROSITE" id="PS51564">
    <property type="entry name" value="SAM_ICMT"/>
    <property type="match status" value="1"/>
</dbReference>
<dbReference type="InterPro" id="IPR007269">
    <property type="entry name" value="ICMT_MeTrfase"/>
</dbReference>
<feature type="transmembrane region" description="Helical" evidence="10">
    <location>
        <begin position="130"/>
        <end position="151"/>
    </location>
</feature>
<dbReference type="PANTHER" id="PTHR12714:SF9">
    <property type="entry name" value="PROTEIN-S-ISOPRENYLCYSTEINE O-METHYLTRANSFERASE"/>
    <property type="match status" value="1"/>
</dbReference>
<evidence type="ECO:0000256" key="3">
    <source>
        <dbReference type="ARBA" id="ARBA00012151"/>
    </source>
</evidence>
<comment type="caution">
    <text evidence="11">The sequence shown here is derived from an EMBL/GenBank/DDBJ whole genome shotgun (WGS) entry which is preliminary data.</text>
</comment>
<feature type="transmembrane region" description="Helical" evidence="10">
    <location>
        <begin position="289"/>
        <end position="317"/>
    </location>
</feature>